<sequence length="129" mass="13356">MLRLMLRLRGIVVNIAVVDLVQNWTAAVAAVVVVDGFDQFVDSARIIVSQAVADIDVVGIVDNFVVGIVLVGIVVAVAAAVDVVVVVVADDDIVAAVIVIVIVIVIAAAAVVVVVVDDFVHDFVGTMVE</sequence>
<comment type="caution">
    <text evidence="2">The sequence shown here is derived from an EMBL/GenBank/DDBJ whole genome shotgun (WGS) entry which is preliminary data.</text>
</comment>
<keyword evidence="1" id="KW-0472">Membrane</keyword>
<feature type="transmembrane region" description="Helical" evidence="1">
    <location>
        <begin position="93"/>
        <end position="116"/>
    </location>
</feature>
<gene>
    <name evidence="2" type="ORF">WICMUC_002703</name>
</gene>
<evidence type="ECO:0000313" key="3">
    <source>
        <dbReference type="Proteomes" id="UP000769528"/>
    </source>
</evidence>
<feature type="transmembrane region" description="Helical" evidence="1">
    <location>
        <begin position="12"/>
        <end position="34"/>
    </location>
</feature>
<evidence type="ECO:0000256" key="1">
    <source>
        <dbReference type="SAM" id="Phobius"/>
    </source>
</evidence>
<name>A0A9P8TEC2_9ASCO</name>
<proteinExistence type="predicted"/>
<evidence type="ECO:0000313" key="2">
    <source>
        <dbReference type="EMBL" id="KAH3675485.1"/>
    </source>
</evidence>
<accession>A0A9P8TEC2</accession>
<dbReference type="EMBL" id="JAEUBF010000764">
    <property type="protein sequence ID" value="KAH3675485.1"/>
    <property type="molecule type" value="Genomic_DNA"/>
</dbReference>
<reference evidence="2" key="1">
    <citation type="journal article" date="2021" name="Open Biol.">
        <title>Shared evolutionary footprints suggest mitochondrial oxidative damage underlies multiple complex I losses in fungi.</title>
        <authorList>
            <person name="Schikora-Tamarit M.A."/>
            <person name="Marcet-Houben M."/>
            <person name="Nosek J."/>
            <person name="Gabaldon T."/>
        </authorList>
    </citation>
    <scope>NUCLEOTIDE SEQUENCE</scope>
    <source>
        <strain evidence="2">CBS6341</strain>
    </source>
</reference>
<protein>
    <submittedName>
        <fullName evidence="2">Uncharacterized protein</fullName>
    </submittedName>
</protein>
<reference evidence="2" key="2">
    <citation type="submission" date="2021-01" db="EMBL/GenBank/DDBJ databases">
        <authorList>
            <person name="Schikora-Tamarit M.A."/>
        </authorList>
    </citation>
    <scope>NUCLEOTIDE SEQUENCE</scope>
    <source>
        <strain evidence="2">CBS6341</strain>
    </source>
</reference>
<feature type="transmembrane region" description="Helical" evidence="1">
    <location>
        <begin position="64"/>
        <end position="86"/>
    </location>
</feature>
<keyword evidence="1" id="KW-1133">Transmembrane helix</keyword>
<dbReference type="AlphaFoldDB" id="A0A9P8TEC2"/>
<dbReference type="Proteomes" id="UP000769528">
    <property type="component" value="Unassembled WGS sequence"/>
</dbReference>
<keyword evidence="3" id="KW-1185">Reference proteome</keyword>
<organism evidence="2 3">
    <name type="scientific">Wickerhamomyces mucosus</name>
    <dbReference type="NCBI Taxonomy" id="1378264"/>
    <lineage>
        <taxon>Eukaryota</taxon>
        <taxon>Fungi</taxon>
        <taxon>Dikarya</taxon>
        <taxon>Ascomycota</taxon>
        <taxon>Saccharomycotina</taxon>
        <taxon>Saccharomycetes</taxon>
        <taxon>Phaffomycetales</taxon>
        <taxon>Wickerhamomycetaceae</taxon>
        <taxon>Wickerhamomyces</taxon>
    </lineage>
</organism>
<keyword evidence="1" id="KW-0812">Transmembrane</keyword>